<feature type="transmembrane region" description="Helical" evidence="16">
    <location>
        <begin position="86"/>
        <end position="103"/>
    </location>
</feature>
<keyword evidence="8 16" id="KW-0133">Cell shape</keyword>
<dbReference type="InterPro" id="IPR001182">
    <property type="entry name" value="FtsW/RodA"/>
</dbReference>
<dbReference type="InterPro" id="IPR018365">
    <property type="entry name" value="Cell_cycle_FtsW-rel_CS"/>
</dbReference>
<comment type="caution">
    <text evidence="17">The sequence shown here is derived from an EMBL/GenBank/DDBJ whole genome shotgun (WGS) entry which is preliminary data.</text>
</comment>
<dbReference type="GO" id="GO:0015648">
    <property type="term" value="F:lipid-linked peptidoglycan transporter activity"/>
    <property type="evidence" value="ECO:0007669"/>
    <property type="project" value="TreeGrafter"/>
</dbReference>
<dbReference type="HAMAP" id="MF_00913">
    <property type="entry name" value="PGT_FtsW_proteobact"/>
    <property type="match status" value="1"/>
</dbReference>
<feature type="transmembrane region" description="Helical" evidence="16">
    <location>
        <begin position="354"/>
        <end position="372"/>
    </location>
</feature>
<dbReference type="RefSeq" id="WP_171680840.1">
    <property type="nucleotide sequence ID" value="NZ_JABGBN010000006.1"/>
</dbReference>
<dbReference type="GO" id="GO:0009252">
    <property type="term" value="P:peptidoglycan biosynthetic process"/>
    <property type="evidence" value="ECO:0007669"/>
    <property type="project" value="UniProtKB-UniRule"/>
</dbReference>
<feature type="transmembrane region" description="Helical" evidence="16">
    <location>
        <begin position="151"/>
        <end position="167"/>
    </location>
</feature>
<dbReference type="InterPro" id="IPR013437">
    <property type="entry name" value="FtsW"/>
</dbReference>
<organism evidence="17 18">
    <name type="scientific">Pelistega suis</name>
    <dbReference type="NCBI Taxonomy" id="1631957"/>
    <lineage>
        <taxon>Bacteria</taxon>
        <taxon>Pseudomonadati</taxon>
        <taxon>Pseudomonadota</taxon>
        <taxon>Betaproteobacteria</taxon>
        <taxon>Burkholderiales</taxon>
        <taxon>Alcaligenaceae</taxon>
        <taxon>Pelistega</taxon>
    </lineage>
</organism>
<keyword evidence="5 16" id="KW-0328">Glycosyltransferase</keyword>
<name>A0A849P4P8_9BURK</name>
<evidence type="ECO:0000256" key="6">
    <source>
        <dbReference type="ARBA" id="ARBA00022679"/>
    </source>
</evidence>
<evidence type="ECO:0000256" key="12">
    <source>
        <dbReference type="ARBA" id="ARBA00023306"/>
    </source>
</evidence>
<evidence type="ECO:0000256" key="16">
    <source>
        <dbReference type="HAMAP-Rule" id="MF_00913"/>
    </source>
</evidence>
<gene>
    <name evidence="16 17" type="primary">ftsW</name>
    <name evidence="17" type="ORF">HKX39_07710</name>
</gene>
<keyword evidence="4 16" id="KW-0132">Cell division</keyword>
<evidence type="ECO:0000256" key="7">
    <source>
        <dbReference type="ARBA" id="ARBA00022692"/>
    </source>
</evidence>
<feature type="transmembrane region" description="Helical" evidence="16">
    <location>
        <begin position="195"/>
        <end position="215"/>
    </location>
</feature>
<proteinExistence type="inferred from homology"/>
<comment type="subcellular location">
    <subcellularLocation>
        <location evidence="16">Cell inner membrane</location>
        <topology evidence="16">Multi-pass membrane protein</topology>
    </subcellularLocation>
    <subcellularLocation>
        <location evidence="1">Cell membrane</location>
        <topology evidence="1">Multi-pass membrane protein</topology>
    </subcellularLocation>
    <text evidence="16">Localizes to the division septum.</text>
</comment>
<dbReference type="GO" id="GO:0043093">
    <property type="term" value="P:FtsZ-dependent cytokinesis"/>
    <property type="evidence" value="ECO:0007669"/>
    <property type="project" value="UniProtKB-UniRule"/>
</dbReference>
<dbReference type="Proteomes" id="UP000537862">
    <property type="component" value="Unassembled WGS sequence"/>
</dbReference>
<feature type="transmembrane region" description="Helical" evidence="16">
    <location>
        <begin position="273"/>
        <end position="298"/>
    </location>
</feature>
<feature type="transmembrane region" description="Helical" evidence="16">
    <location>
        <begin position="173"/>
        <end position="190"/>
    </location>
</feature>
<dbReference type="GO" id="GO:0005886">
    <property type="term" value="C:plasma membrane"/>
    <property type="evidence" value="ECO:0007669"/>
    <property type="project" value="UniProtKB-SubCell"/>
</dbReference>
<keyword evidence="12 16" id="KW-0131">Cell cycle</keyword>
<keyword evidence="9 16" id="KW-0573">Peptidoglycan synthesis</keyword>
<dbReference type="NCBIfam" id="TIGR02614">
    <property type="entry name" value="ftsW"/>
    <property type="match status" value="1"/>
</dbReference>
<comment type="function">
    <text evidence="16">Peptidoglycan polymerase that is essential for cell division.</text>
</comment>
<evidence type="ECO:0000313" key="17">
    <source>
        <dbReference type="EMBL" id="NOL52046.1"/>
    </source>
</evidence>
<evidence type="ECO:0000256" key="13">
    <source>
        <dbReference type="ARBA" id="ARBA00023316"/>
    </source>
</evidence>
<protein>
    <recommendedName>
        <fullName evidence="16">Probable peptidoglycan glycosyltransferase FtsW</fullName>
        <shortName evidence="16">PGT</shortName>
        <ecNumber evidence="16">2.4.99.28</ecNumber>
    </recommendedName>
    <alternativeName>
        <fullName evidence="16">Cell division protein FtsW</fullName>
    </alternativeName>
    <alternativeName>
        <fullName evidence="16">Cell wall polymerase</fullName>
    </alternativeName>
    <alternativeName>
        <fullName evidence="16">Peptidoglycan polymerase</fullName>
        <shortName evidence="16">PG polymerase</shortName>
    </alternativeName>
</protein>
<evidence type="ECO:0000313" key="18">
    <source>
        <dbReference type="Proteomes" id="UP000537862"/>
    </source>
</evidence>
<evidence type="ECO:0000256" key="10">
    <source>
        <dbReference type="ARBA" id="ARBA00022989"/>
    </source>
</evidence>
<keyword evidence="10 16" id="KW-1133">Transmembrane helix</keyword>
<dbReference type="PANTHER" id="PTHR30474">
    <property type="entry name" value="CELL CYCLE PROTEIN"/>
    <property type="match status" value="1"/>
</dbReference>
<evidence type="ECO:0000256" key="4">
    <source>
        <dbReference type="ARBA" id="ARBA00022618"/>
    </source>
</evidence>
<dbReference type="PROSITE" id="PS00428">
    <property type="entry name" value="FTSW_RODA_SPOVE"/>
    <property type="match status" value="1"/>
</dbReference>
<dbReference type="EC" id="2.4.99.28" evidence="16"/>
<evidence type="ECO:0000256" key="2">
    <source>
        <dbReference type="ARBA" id="ARBA00004752"/>
    </source>
</evidence>
<keyword evidence="16" id="KW-0997">Cell inner membrane</keyword>
<dbReference type="GO" id="GO:0071555">
    <property type="term" value="P:cell wall organization"/>
    <property type="evidence" value="ECO:0007669"/>
    <property type="project" value="UniProtKB-KW"/>
</dbReference>
<dbReference type="UniPathway" id="UPA00219"/>
<evidence type="ECO:0000256" key="1">
    <source>
        <dbReference type="ARBA" id="ARBA00004651"/>
    </source>
</evidence>
<evidence type="ECO:0000256" key="15">
    <source>
        <dbReference type="ARBA" id="ARBA00049902"/>
    </source>
</evidence>
<feature type="transmembrane region" description="Helical" evidence="16">
    <location>
        <begin position="123"/>
        <end position="139"/>
    </location>
</feature>
<dbReference type="GO" id="GO:0008955">
    <property type="term" value="F:peptidoglycan glycosyltransferase activity"/>
    <property type="evidence" value="ECO:0007669"/>
    <property type="project" value="UniProtKB-UniRule"/>
</dbReference>
<dbReference type="PANTHER" id="PTHR30474:SF2">
    <property type="entry name" value="PEPTIDOGLYCAN GLYCOSYLTRANSFERASE FTSW-RELATED"/>
    <property type="match status" value="1"/>
</dbReference>
<dbReference type="GO" id="GO:0032153">
    <property type="term" value="C:cell division site"/>
    <property type="evidence" value="ECO:0007669"/>
    <property type="project" value="UniProtKB-UniRule"/>
</dbReference>
<evidence type="ECO:0000256" key="9">
    <source>
        <dbReference type="ARBA" id="ARBA00022984"/>
    </source>
</evidence>
<keyword evidence="11 16" id="KW-0472">Membrane</keyword>
<evidence type="ECO:0000256" key="14">
    <source>
        <dbReference type="ARBA" id="ARBA00038053"/>
    </source>
</evidence>
<dbReference type="EMBL" id="JABGBN010000006">
    <property type="protein sequence ID" value="NOL52046.1"/>
    <property type="molecule type" value="Genomic_DNA"/>
</dbReference>
<evidence type="ECO:0000256" key="3">
    <source>
        <dbReference type="ARBA" id="ARBA00022475"/>
    </source>
</evidence>
<accession>A0A849P4P8</accession>
<sequence>MSVKPTRTNMRNYDLVLLSAVGTLLVFGLVMVFSASIALGDGPKYVNAGRYFFFSRHLVFIIAGIVACIFASFVPMKVWEKYALPLYIASMVFLILVLIPFIGREVNGASRWIPLGPINFQPSELAKIGMIVFTAWYIGRKRQYMRDMRGVLPILGFVGIIALLLGLEPDLGATVVVVAIVFGLLFLGGVSFKVFAGLVALAVGGIAGAILIAPWRMQRFFAYLDPFSAEHAQSTGYQLTHSLIAVGRGEIFGVGLGFSIEKLHYLPEAHTDFIMAVVAEELGFVGILAVIVLFAIIVKKGLDIGRQAIAMDREFNGFVAQGVSIWFGVQAFINLGVCFGLLPTKGLTLPLVSYGGSALVMNMVAVAMLLRVDYENRCLMRGQHQAASRRGQV</sequence>
<keyword evidence="13 16" id="KW-0961">Cell wall biogenesis/degradation</keyword>
<evidence type="ECO:0000256" key="8">
    <source>
        <dbReference type="ARBA" id="ARBA00022960"/>
    </source>
</evidence>
<keyword evidence="3 16" id="KW-1003">Cell membrane</keyword>
<keyword evidence="7 16" id="KW-0812">Transmembrane</keyword>
<dbReference type="AlphaFoldDB" id="A0A849P4P8"/>
<evidence type="ECO:0000256" key="5">
    <source>
        <dbReference type="ARBA" id="ARBA00022676"/>
    </source>
</evidence>
<dbReference type="Pfam" id="PF01098">
    <property type="entry name" value="FTSW_RODA_SPOVE"/>
    <property type="match status" value="1"/>
</dbReference>
<feature type="transmembrane region" description="Helical" evidence="16">
    <location>
        <begin position="12"/>
        <end position="39"/>
    </location>
</feature>
<feature type="transmembrane region" description="Helical" evidence="16">
    <location>
        <begin position="318"/>
        <end position="342"/>
    </location>
</feature>
<comment type="similarity">
    <text evidence="14 16">Belongs to the SEDS family. FtsW subfamily.</text>
</comment>
<comment type="catalytic activity">
    <reaction evidence="15 16">
        <text>[GlcNAc-(1-&gt;4)-Mur2Ac(oyl-L-Ala-gamma-D-Glu-L-Lys-D-Ala-D-Ala)](n)-di-trans,octa-cis-undecaprenyl diphosphate + beta-D-GlcNAc-(1-&gt;4)-Mur2Ac(oyl-L-Ala-gamma-D-Glu-L-Lys-D-Ala-D-Ala)-di-trans,octa-cis-undecaprenyl diphosphate = [GlcNAc-(1-&gt;4)-Mur2Ac(oyl-L-Ala-gamma-D-Glu-L-Lys-D-Ala-D-Ala)](n+1)-di-trans,octa-cis-undecaprenyl diphosphate + di-trans,octa-cis-undecaprenyl diphosphate + H(+)</text>
        <dbReference type="Rhea" id="RHEA:23708"/>
        <dbReference type="Rhea" id="RHEA-COMP:9602"/>
        <dbReference type="Rhea" id="RHEA-COMP:9603"/>
        <dbReference type="ChEBI" id="CHEBI:15378"/>
        <dbReference type="ChEBI" id="CHEBI:58405"/>
        <dbReference type="ChEBI" id="CHEBI:60033"/>
        <dbReference type="ChEBI" id="CHEBI:78435"/>
        <dbReference type="EC" id="2.4.99.28"/>
    </reaction>
</comment>
<keyword evidence="6 16" id="KW-0808">Transferase</keyword>
<keyword evidence="18" id="KW-1185">Reference proteome</keyword>
<feature type="transmembrane region" description="Helical" evidence="16">
    <location>
        <begin position="51"/>
        <end position="74"/>
    </location>
</feature>
<reference evidence="17 18" key="1">
    <citation type="submission" date="2020-05" db="EMBL/GenBank/DDBJ databases">
        <authorList>
            <person name="Niu N."/>
        </authorList>
    </citation>
    <scope>NUCLEOTIDE SEQUENCE [LARGE SCALE GENOMIC DNA]</scope>
    <source>
        <strain evidence="17 18">3340-03</strain>
    </source>
</reference>
<evidence type="ECO:0000256" key="11">
    <source>
        <dbReference type="ARBA" id="ARBA00023136"/>
    </source>
</evidence>
<comment type="pathway">
    <text evidence="2 16">Cell wall biogenesis; peptidoglycan biosynthesis.</text>
</comment>
<dbReference type="GO" id="GO:0008360">
    <property type="term" value="P:regulation of cell shape"/>
    <property type="evidence" value="ECO:0007669"/>
    <property type="project" value="UniProtKB-KW"/>
</dbReference>